<accession>A0A6H5J0F6</accession>
<proteinExistence type="inferred from homology"/>
<evidence type="ECO:0000313" key="5">
    <source>
        <dbReference type="Proteomes" id="UP000479190"/>
    </source>
</evidence>
<feature type="chain" id="PRO_5026017085" evidence="3">
    <location>
        <begin position="25"/>
        <end position="351"/>
    </location>
</feature>
<keyword evidence="3" id="KW-0732">Signal</keyword>
<dbReference type="CDD" id="cd09120">
    <property type="entry name" value="PLDc_DNaseII_1"/>
    <property type="match status" value="1"/>
</dbReference>
<dbReference type="CDD" id="cd09121">
    <property type="entry name" value="PLDc_DNaseII_2"/>
    <property type="match status" value="1"/>
</dbReference>
<feature type="signal peptide" evidence="3">
    <location>
        <begin position="1"/>
        <end position="24"/>
    </location>
</feature>
<dbReference type="AlphaFoldDB" id="A0A6H5J0F6"/>
<dbReference type="PANTHER" id="PTHR10858:SF23">
    <property type="entry name" value="DEOXYRIBONUCLEASE II"/>
    <property type="match status" value="1"/>
</dbReference>
<dbReference type="EMBL" id="CADCXV010001057">
    <property type="protein sequence ID" value="CAB0040825.1"/>
    <property type="molecule type" value="Genomic_DNA"/>
</dbReference>
<dbReference type="Pfam" id="PF03265">
    <property type="entry name" value="DNase_II"/>
    <property type="match status" value="1"/>
</dbReference>
<gene>
    <name evidence="4" type="ORF">TBRA_LOCUS12519</name>
</gene>
<dbReference type="InterPro" id="IPR004947">
    <property type="entry name" value="DNase_II"/>
</dbReference>
<keyword evidence="2" id="KW-0378">Hydrolase</keyword>
<organism evidence="4 5">
    <name type="scientific">Trichogramma brassicae</name>
    <dbReference type="NCBI Taxonomy" id="86971"/>
    <lineage>
        <taxon>Eukaryota</taxon>
        <taxon>Metazoa</taxon>
        <taxon>Ecdysozoa</taxon>
        <taxon>Arthropoda</taxon>
        <taxon>Hexapoda</taxon>
        <taxon>Insecta</taxon>
        <taxon>Pterygota</taxon>
        <taxon>Neoptera</taxon>
        <taxon>Endopterygota</taxon>
        <taxon>Hymenoptera</taxon>
        <taxon>Apocrita</taxon>
        <taxon>Proctotrupomorpha</taxon>
        <taxon>Chalcidoidea</taxon>
        <taxon>Trichogrammatidae</taxon>
        <taxon>Trichogramma</taxon>
    </lineage>
</organism>
<dbReference type="GO" id="GO:0006309">
    <property type="term" value="P:apoptotic DNA fragmentation"/>
    <property type="evidence" value="ECO:0007669"/>
    <property type="project" value="TreeGrafter"/>
</dbReference>
<protein>
    <submittedName>
        <fullName evidence="4">Uncharacterized protein</fullName>
    </submittedName>
</protein>
<sequence>MIRNCFNVVLVISLIVHNFTTILALQCKGENNQDVDWFVIYKIPKLPKSNNVLIKEGVAYLYMDSSNYKSGWTLSEKDISKNDSIPAYTLSPFYDDKTAIDSLWILYNDQPPNQPARLINGHAKGAIITNGKEGFWLIHSVPNFPPQPNTGEDVLKSKNDKVESAAQAGAKDYPTGGYSYPSSGRANGQSFLCISTNEDSFNSIGKQLIYNQIIVYRRNVPNRLTSKFTTLVEAAKQVRVNSPPYYHMVNFYSKSGMKFTSFAKSSKWDKDLYDDFVAPQFNTDLYTETWMNGRGKLPTDCNSTKVMNIKSISLSKAQISFNSTHDHSKWAISANDKYSLVCIGDINRAVS</sequence>
<dbReference type="PANTHER" id="PTHR10858">
    <property type="entry name" value="DEOXYRIBONUCLEASE II"/>
    <property type="match status" value="1"/>
</dbReference>
<dbReference type="Proteomes" id="UP000479190">
    <property type="component" value="Unassembled WGS sequence"/>
</dbReference>
<evidence type="ECO:0000256" key="2">
    <source>
        <dbReference type="ARBA" id="ARBA00022801"/>
    </source>
</evidence>
<evidence type="ECO:0000256" key="1">
    <source>
        <dbReference type="ARBA" id="ARBA00007527"/>
    </source>
</evidence>
<dbReference type="GO" id="GO:0004531">
    <property type="term" value="F:deoxyribonuclease II activity"/>
    <property type="evidence" value="ECO:0007669"/>
    <property type="project" value="InterPro"/>
</dbReference>
<keyword evidence="5" id="KW-1185">Reference proteome</keyword>
<comment type="similarity">
    <text evidence="1">Belongs to the DNase II family.</text>
</comment>
<reference evidence="4 5" key="1">
    <citation type="submission" date="2020-02" db="EMBL/GenBank/DDBJ databases">
        <authorList>
            <person name="Ferguson B K."/>
        </authorList>
    </citation>
    <scope>NUCLEOTIDE SEQUENCE [LARGE SCALE GENOMIC DNA]</scope>
</reference>
<evidence type="ECO:0000256" key="3">
    <source>
        <dbReference type="SAM" id="SignalP"/>
    </source>
</evidence>
<evidence type="ECO:0000313" key="4">
    <source>
        <dbReference type="EMBL" id="CAB0040825.1"/>
    </source>
</evidence>
<dbReference type="OrthoDB" id="10261598at2759"/>
<name>A0A6H5J0F6_9HYME</name>